<name>A0A9X2CJU4_9FLAO</name>
<feature type="coiled-coil region" evidence="16">
    <location>
        <begin position="407"/>
        <end position="434"/>
    </location>
</feature>
<evidence type="ECO:0000256" key="4">
    <source>
        <dbReference type="ARBA" id="ARBA00011903"/>
    </source>
</evidence>
<dbReference type="InterPro" id="IPR025669">
    <property type="entry name" value="AAA_dom"/>
</dbReference>
<comment type="similarity">
    <text evidence="2">Belongs to the CpsD/CapB family.</text>
</comment>
<evidence type="ECO:0000259" key="20">
    <source>
        <dbReference type="Pfam" id="PF13807"/>
    </source>
</evidence>
<keyword evidence="10" id="KW-0418">Kinase</keyword>
<evidence type="ECO:0000256" key="2">
    <source>
        <dbReference type="ARBA" id="ARBA00007316"/>
    </source>
</evidence>
<dbReference type="GO" id="GO:0004715">
    <property type="term" value="F:non-membrane spanning protein tyrosine kinase activity"/>
    <property type="evidence" value="ECO:0007669"/>
    <property type="project" value="UniProtKB-EC"/>
</dbReference>
<keyword evidence="9" id="KW-0547">Nucleotide-binding</keyword>
<dbReference type="Pfam" id="PF13807">
    <property type="entry name" value="GNVR"/>
    <property type="match status" value="1"/>
</dbReference>
<dbReference type="CDD" id="cd05387">
    <property type="entry name" value="BY-kinase"/>
    <property type="match status" value="1"/>
</dbReference>
<dbReference type="InterPro" id="IPR005702">
    <property type="entry name" value="Wzc-like_C"/>
</dbReference>
<keyword evidence="14" id="KW-0829">Tyrosine-protein kinase</keyword>
<evidence type="ECO:0000259" key="18">
    <source>
        <dbReference type="Pfam" id="PF02706"/>
    </source>
</evidence>
<dbReference type="GO" id="GO:0005886">
    <property type="term" value="C:plasma membrane"/>
    <property type="evidence" value="ECO:0007669"/>
    <property type="project" value="UniProtKB-SubCell"/>
</dbReference>
<proteinExistence type="inferred from homology"/>
<organism evidence="21 22">
    <name type="scientific">Zunongwangia pacifica</name>
    <dbReference type="NCBI Taxonomy" id="2911062"/>
    <lineage>
        <taxon>Bacteria</taxon>
        <taxon>Pseudomonadati</taxon>
        <taxon>Bacteroidota</taxon>
        <taxon>Flavobacteriia</taxon>
        <taxon>Flavobacteriales</taxon>
        <taxon>Flavobacteriaceae</taxon>
        <taxon>Zunongwangia</taxon>
    </lineage>
</organism>
<accession>A0A9X2CJU4</accession>
<keyword evidence="12 17" id="KW-1133">Transmembrane helix</keyword>
<evidence type="ECO:0000256" key="13">
    <source>
        <dbReference type="ARBA" id="ARBA00023136"/>
    </source>
</evidence>
<keyword evidence="16" id="KW-0175">Coiled coil</keyword>
<dbReference type="Pfam" id="PF13614">
    <property type="entry name" value="AAA_31"/>
    <property type="match status" value="1"/>
</dbReference>
<comment type="catalytic activity">
    <reaction evidence="15">
        <text>L-tyrosyl-[protein] + ATP = O-phospho-L-tyrosyl-[protein] + ADP + H(+)</text>
        <dbReference type="Rhea" id="RHEA:10596"/>
        <dbReference type="Rhea" id="RHEA-COMP:10136"/>
        <dbReference type="Rhea" id="RHEA-COMP:20101"/>
        <dbReference type="ChEBI" id="CHEBI:15378"/>
        <dbReference type="ChEBI" id="CHEBI:30616"/>
        <dbReference type="ChEBI" id="CHEBI:46858"/>
        <dbReference type="ChEBI" id="CHEBI:61978"/>
        <dbReference type="ChEBI" id="CHEBI:456216"/>
        <dbReference type="EC" id="2.7.10.2"/>
    </reaction>
</comment>
<feature type="domain" description="Polysaccharide chain length determinant N-terminal" evidence="18">
    <location>
        <begin position="11"/>
        <end position="108"/>
    </location>
</feature>
<dbReference type="NCBIfam" id="TIGR01007">
    <property type="entry name" value="eps_fam"/>
    <property type="match status" value="1"/>
</dbReference>
<keyword evidence="7 21" id="KW-0808">Transferase</keyword>
<dbReference type="GO" id="GO:0005524">
    <property type="term" value="F:ATP binding"/>
    <property type="evidence" value="ECO:0007669"/>
    <property type="project" value="UniProtKB-KW"/>
</dbReference>
<sequence length="796" mass="90511">MNENTNFQEEEINIREELEKYLKYWPWFVMSAGIALILAFFYLKLATPIYSTTASIIIKDEDTKSPATSGLSSFADLGVLEGLKTSSIENEIGLLESKRMMTKTIKSLDLNIQYYYSDFLITKELYKNNPFKVSILSLNDEDLNKAVENEINFFTIKENKEGFEIYSENIDKKLKGKFGDPLNIGFADIVIRKNTNYIQPEKDSGEFSFKISNLENIVAVYKSKLKVALVDDNSTLIDLSLDDHIPAKAQDILDQLIVEYNKEAIIDKNLVASNTAEFIDERLKVINSELDSVEINKEEFKEDKKLTDIKAESEIFLNNASDFKKERQRVTTQSQLAKAMLDFLQKGDNSDLLPMNLGIEGEGVNQQISDYNELVLQRNRILESSTEKNPVIKNLDRQINQTRSVVTQSLQRLKSNLDISLNELENESELIQSRISDVPSMERTYRGIDRQQQIKEALYLFLLQKREENSLSLAVTAPKAKIVDNAYTNVNPVAPKSKLVLLGGLVIGLLIPFGIIYGKNLLNNKVKNRGDLERKAKQIPIVGEIPRIDKKENHLITEADRSVLAESFRIAITNMQYLLINKTDKQKGIKMLVTSTVKGEGKTFTSINLALTLANMGKKVIVVGADLRNPQLQRYDVGSRKHLGVSDYLINEDLQLNNLIEQTKFNKNLDFLTSGSIPPNPSELLRHRRLGEMLGMLEEQYDYIILDTAPCMLVADTFLISQYADITLYVVRASYTEKALLQFPIDSKEAGKLHDISFVLNDVDTANFGYYGNKYGYSYGYSEDESFIDKIKKYFD</sequence>
<dbReference type="InterPro" id="IPR003856">
    <property type="entry name" value="LPS_length_determ_N"/>
</dbReference>
<evidence type="ECO:0000256" key="6">
    <source>
        <dbReference type="ARBA" id="ARBA00022519"/>
    </source>
</evidence>
<comment type="similarity">
    <text evidence="3">Belongs to the etk/wzc family.</text>
</comment>
<evidence type="ECO:0000256" key="9">
    <source>
        <dbReference type="ARBA" id="ARBA00022741"/>
    </source>
</evidence>
<comment type="subcellular location">
    <subcellularLocation>
        <location evidence="1">Cell inner membrane</location>
        <topology evidence="1">Multi-pass membrane protein</topology>
    </subcellularLocation>
</comment>
<dbReference type="PANTHER" id="PTHR32309">
    <property type="entry name" value="TYROSINE-PROTEIN KINASE"/>
    <property type="match status" value="1"/>
</dbReference>
<feature type="domain" description="Tyrosine-protein kinase G-rich" evidence="20">
    <location>
        <begin position="449"/>
        <end position="520"/>
    </location>
</feature>
<evidence type="ECO:0000256" key="17">
    <source>
        <dbReference type="SAM" id="Phobius"/>
    </source>
</evidence>
<dbReference type="SUPFAM" id="SSF52540">
    <property type="entry name" value="P-loop containing nucleoside triphosphate hydrolases"/>
    <property type="match status" value="1"/>
</dbReference>
<dbReference type="PANTHER" id="PTHR32309:SF13">
    <property type="entry name" value="FERRIC ENTEROBACTIN TRANSPORT PROTEIN FEPE"/>
    <property type="match status" value="1"/>
</dbReference>
<dbReference type="InterPro" id="IPR027417">
    <property type="entry name" value="P-loop_NTPase"/>
</dbReference>
<keyword evidence="6" id="KW-0997">Cell inner membrane</keyword>
<reference evidence="21" key="1">
    <citation type="submission" date="2022-01" db="EMBL/GenBank/DDBJ databases">
        <title>Genome sequencing of Zunongwangia sp. M21534 genome.</title>
        <authorList>
            <person name="Chen Y."/>
            <person name="Dong C."/>
            <person name="Shao Z."/>
        </authorList>
    </citation>
    <scope>NUCLEOTIDE SEQUENCE</scope>
    <source>
        <strain evidence="21">MCCC M21534</strain>
    </source>
</reference>
<evidence type="ECO:0000256" key="11">
    <source>
        <dbReference type="ARBA" id="ARBA00022840"/>
    </source>
</evidence>
<evidence type="ECO:0000256" key="1">
    <source>
        <dbReference type="ARBA" id="ARBA00004429"/>
    </source>
</evidence>
<evidence type="ECO:0000313" key="21">
    <source>
        <dbReference type="EMBL" id="MCL6216765.1"/>
    </source>
</evidence>
<evidence type="ECO:0000256" key="15">
    <source>
        <dbReference type="ARBA" id="ARBA00051245"/>
    </source>
</evidence>
<evidence type="ECO:0000259" key="19">
    <source>
        <dbReference type="Pfam" id="PF13614"/>
    </source>
</evidence>
<protein>
    <recommendedName>
        <fullName evidence="4">non-specific protein-tyrosine kinase</fullName>
        <ecNumber evidence="4">2.7.10.2</ecNumber>
    </recommendedName>
</protein>
<dbReference type="EC" id="2.7.10.2" evidence="4"/>
<evidence type="ECO:0000256" key="5">
    <source>
        <dbReference type="ARBA" id="ARBA00022475"/>
    </source>
</evidence>
<dbReference type="EMBL" id="JAKHSK010000001">
    <property type="protein sequence ID" value="MCL6216765.1"/>
    <property type="molecule type" value="Genomic_DNA"/>
</dbReference>
<feature type="transmembrane region" description="Helical" evidence="17">
    <location>
        <begin position="499"/>
        <end position="518"/>
    </location>
</feature>
<dbReference type="AlphaFoldDB" id="A0A9X2CJU4"/>
<evidence type="ECO:0000256" key="10">
    <source>
        <dbReference type="ARBA" id="ARBA00022777"/>
    </source>
</evidence>
<dbReference type="Pfam" id="PF02706">
    <property type="entry name" value="Wzz"/>
    <property type="match status" value="1"/>
</dbReference>
<feature type="transmembrane region" description="Helical" evidence="17">
    <location>
        <begin position="24"/>
        <end position="43"/>
    </location>
</feature>
<evidence type="ECO:0000313" key="22">
    <source>
        <dbReference type="Proteomes" id="UP001139521"/>
    </source>
</evidence>
<evidence type="ECO:0000256" key="14">
    <source>
        <dbReference type="ARBA" id="ARBA00023137"/>
    </source>
</evidence>
<evidence type="ECO:0000256" key="7">
    <source>
        <dbReference type="ARBA" id="ARBA00022679"/>
    </source>
</evidence>
<dbReference type="Proteomes" id="UP001139521">
    <property type="component" value="Unassembled WGS sequence"/>
</dbReference>
<evidence type="ECO:0000256" key="16">
    <source>
        <dbReference type="SAM" id="Coils"/>
    </source>
</evidence>
<evidence type="ECO:0000256" key="12">
    <source>
        <dbReference type="ARBA" id="ARBA00022989"/>
    </source>
</evidence>
<dbReference type="InterPro" id="IPR032807">
    <property type="entry name" value="GNVR"/>
</dbReference>
<dbReference type="Gene3D" id="3.40.50.300">
    <property type="entry name" value="P-loop containing nucleotide triphosphate hydrolases"/>
    <property type="match status" value="1"/>
</dbReference>
<keyword evidence="13 17" id="KW-0472">Membrane</keyword>
<gene>
    <name evidence="21" type="ORF">L1967_00520</name>
</gene>
<evidence type="ECO:0000256" key="8">
    <source>
        <dbReference type="ARBA" id="ARBA00022692"/>
    </source>
</evidence>
<dbReference type="RefSeq" id="WP_249599759.1">
    <property type="nucleotide sequence ID" value="NZ_JAKHSK010000001.1"/>
</dbReference>
<keyword evidence="22" id="KW-1185">Reference proteome</keyword>
<evidence type="ECO:0000256" key="3">
    <source>
        <dbReference type="ARBA" id="ARBA00008883"/>
    </source>
</evidence>
<keyword evidence="11" id="KW-0067">ATP-binding</keyword>
<keyword evidence="8 17" id="KW-0812">Transmembrane</keyword>
<dbReference type="InterPro" id="IPR050445">
    <property type="entry name" value="Bact_polysacc_biosynth/exp"/>
</dbReference>
<feature type="domain" description="AAA" evidence="19">
    <location>
        <begin position="599"/>
        <end position="714"/>
    </location>
</feature>
<comment type="caution">
    <text evidence="21">The sequence shown here is derived from an EMBL/GenBank/DDBJ whole genome shotgun (WGS) entry which is preliminary data.</text>
</comment>
<keyword evidence="5" id="KW-1003">Cell membrane</keyword>